<evidence type="ECO:0000256" key="1">
    <source>
        <dbReference type="SAM" id="MobiDB-lite"/>
    </source>
</evidence>
<proteinExistence type="predicted"/>
<keyword evidence="4" id="KW-1185">Reference proteome</keyword>
<dbReference type="AlphaFoldDB" id="A0A067N0D7"/>
<sequence>MNHALLSPCPCTDTLSSLKHERFTYTPSAPYSSHSYPNLPMTVLSELLVALMFSALALAKGGGGGGHGGGGHAEGAIGASHGASGGGGGGSGGDLCPHCPKGKKIGVYAAAYGGLFISAFLLVFCCRMLSYRASLRRQMADEESRARSDCSEPTNEGYPALEGRLGAPPAYTVADEKDVYVSMPGDPPRCALSPKTYNMPPIPVLPLHRLPVP</sequence>
<dbReference type="InParanoid" id="A0A067N0D7"/>
<gene>
    <name evidence="3" type="ORF">BOTBODRAFT_50094</name>
</gene>
<feature type="region of interest" description="Disordered" evidence="1">
    <location>
        <begin position="143"/>
        <end position="162"/>
    </location>
</feature>
<keyword evidence="2" id="KW-1133">Transmembrane helix</keyword>
<accession>A0A067N0D7</accession>
<name>A0A067N0D7_BOTB1</name>
<dbReference type="Proteomes" id="UP000027195">
    <property type="component" value="Unassembled WGS sequence"/>
</dbReference>
<evidence type="ECO:0000313" key="4">
    <source>
        <dbReference type="Proteomes" id="UP000027195"/>
    </source>
</evidence>
<evidence type="ECO:0000313" key="3">
    <source>
        <dbReference type="EMBL" id="KDQ21458.1"/>
    </source>
</evidence>
<dbReference type="EMBL" id="KL198016">
    <property type="protein sequence ID" value="KDQ21458.1"/>
    <property type="molecule type" value="Genomic_DNA"/>
</dbReference>
<reference evidence="4" key="1">
    <citation type="journal article" date="2014" name="Proc. Natl. Acad. Sci. U.S.A.">
        <title>Extensive sampling of basidiomycete genomes demonstrates inadequacy of the white-rot/brown-rot paradigm for wood decay fungi.</title>
        <authorList>
            <person name="Riley R."/>
            <person name="Salamov A.A."/>
            <person name="Brown D.W."/>
            <person name="Nagy L.G."/>
            <person name="Floudas D."/>
            <person name="Held B.W."/>
            <person name="Levasseur A."/>
            <person name="Lombard V."/>
            <person name="Morin E."/>
            <person name="Otillar R."/>
            <person name="Lindquist E.A."/>
            <person name="Sun H."/>
            <person name="LaButti K.M."/>
            <person name="Schmutz J."/>
            <person name="Jabbour D."/>
            <person name="Luo H."/>
            <person name="Baker S.E."/>
            <person name="Pisabarro A.G."/>
            <person name="Walton J.D."/>
            <person name="Blanchette R.A."/>
            <person name="Henrissat B."/>
            <person name="Martin F."/>
            <person name="Cullen D."/>
            <person name="Hibbett D.S."/>
            <person name="Grigoriev I.V."/>
        </authorList>
    </citation>
    <scope>NUCLEOTIDE SEQUENCE [LARGE SCALE GENOMIC DNA]</scope>
    <source>
        <strain evidence="4">FD-172 SS1</strain>
    </source>
</reference>
<keyword evidence="2" id="KW-0812">Transmembrane</keyword>
<keyword evidence="2" id="KW-0472">Membrane</keyword>
<protein>
    <submittedName>
        <fullName evidence="3">Uncharacterized protein</fullName>
    </submittedName>
</protein>
<organism evidence="3 4">
    <name type="scientific">Botryobasidium botryosum (strain FD-172 SS1)</name>
    <dbReference type="NCBI Taxonomy" id="930990"/>
    <lineage>
        <taxon>Eukaryota</taxon>
        <taxon>Fungi</taxon>
        <taxon>Dikarya</taxon>
        <taxon>Basidiomycota</taxon>
        <taxon>Agaricomycotina</taxon>
        <taxon>Agaricomycetes</taxon>
        <taxon>Cantharellales</taxon>
        <taxon>Botryobasidiaceae</taxon>
        <taxon>Botryobasidium</taxon>
    </lineage>
</organism>
<feature type="transmembrane region" description="Helical" evidence="2">
    <location>
        <begin position="105"/>
        <end position="129"/>
    </location>
</feature>
<evidence type="ECO:0000256" key="2">
    <source>
        <dbReference type="SAM" id="Phobius"/>
    </source>
</evidence>
<dbReference type="HOGENOM" id="CLU_1294186_0_0_1"/>